<evidence type="ECO:0000313" key="2">
    <source>
        <dbReference type="Proteomes" id="UP000579523"/>
    </source>
</evidence>
<dbReference type="AlphaFoldDB" id="A0A7W7LZR7"/>
<proteinExistence type="predicted"/>
<sequence length="42" mass="4409">MGVVNRADPGKVLVGRAGGTVGTAVPGAVENAARYQWVWNRQ</sequence>
<keyword evidence="2" id="KW-1185">Reference proteome</keyword>
<accession>A0A7W7LZR7</accession>
<comment type="caution">
    <text evidence="1">The sequence shown here is derived from an EMBL/GenBank/DDBJ whole genome shotgun (WGS) entry which is preliminary data.</text>
</comment>
<dbReference type="RefSeq" id="WP_268254592.1">
    <property type="nucleotide sequence ID" value="NZ_BMTI01000019.1"/>
</dbReference>
<organism evidence="1 2">
    <name type="scientific">Streptomyces griseomycini</name>
    <dbReference type="NCBI Taxonomy" id="66895"/>
    <lineage>
        <taxon>Bacteria</taxon>
        <taxon>Bacillati</taxon>
        <taxon>Actinomycetota</taxon>
        <taxon>Actinomycetes</taxon>
        <taxon>Kitasatosporales</taxon>
        <taxon>Streptomycetaceae</taxon>
        <taxon>Streptomyces</taxon>
    </lineage>
</organism>
<dbReference type="Proteomes" id="UP000579523">
    <property type="component" value="Unassembled WGS sequence"/>
</dbReference>
<evidence type="ECO:0000313" key="1">
    <source>
        <dbReference type="EMBL" id="MBB4899322.1"/>
    </source>
</evidence>
<protein>
    <submittedName>
        <fullName evidence="1">Uncharacterized protein</fullName>
    </submittedName>
</protein>
<gene>
    <name evidence="1" type="ORF">FHS37_003382</name>
</gene>
<dbReference type="EMBL" id="JACHJI010000005">
    <property type="protein sequence ID" value="MBB4899322.1"/>
    <property type="molecule type" value="Genomic_DNA"/>
</dbReference>
<reference evidence="1 2" key="1">
    <citation type="submission" date="2020-08" db="EMBL/GenBank/DDBJ databases">
        <title>Genomic Encyclopedia of Type Strains, Phase III (KMG-III): the genomes of soil and plant-associated and newly described type strains.</title>
        <authorList>
            <person name="Whitman W."/>
        </authorList>
    </citation>
    <scope>NUCLEOTIDE SEQUENCE [LARGE SCALE GENOMIC DNA]</scope>
    <source>
        <strain evidence="1 2">CECT 3273</strain>
    </source>
</reference>
<name>A0A7W7LZR7_9ACTN</name>